<dbReference type="InterPro" id="IPR006047">
    <property type="entry name" value="GH13_cat_dom"/>
</dbReference>
<dbReference type="Gene3D" id="2.40.30.140">
    <property type="match status" value="1"/>
</dbReference>
<dbReference type="RefSeq" id="XP_018000653.1">
    <property type="nucleotide sequence ID" value="XM_018139688.1"/>
</dbReference>
<keyword evidence="5" id="KW-1185">Reference proteome</keyword>
<organism evidence="4 5">
    <name type="scientific">Cyphellophora attinorum</name>
    <dbReference type="NCBI Taxonomy" id="1664694"/>
    <lineage>
        <taxon>Eukaryota</taxon>
        <taxon>Fungi</taxon>
        <taxon>Dikarya</taxon>
        <taxon>Ascomycota</taxon>
        <taxon>Pezizomycotina</taxon>
        <taxon>Eurotiomycetes</taxon>
        <taxon>Chaetothyriomycetidae</taxon>
        <taxon>Chaetothyriales</taxon>
        <taxon>Cyphellophoraceae</taxon>
        <taxon>Cyphellophora</taxon>
    </lineage>
</organism>
<comment type="similarity">
    <text evidence="1">Belongs to the glycosyl hydrolase 13 family.</text>
</comment>
<keyword evidence="2" id="KW-0812">Transmembrane</keyword>
<proteinExistence type="inferred from homology"/>
<dbReference type="OrthoDB" id="550577at2759"/>
<dbReference type="PANTHER" id="PTHR43447">
    <property type="entry name" value="ALPHA-AMYLASE"/>
    <property type="match status" value="1"/>
</dbReference>
<sequence length="604" mass="65689">MFSFSSRTRNYASADDKLTIKESWYLSKAVQFVALTAVVVIATSISVPLGVCLGGNDRCGRSEAHRPSNTSTSLPLLNDAAVAIPEAYPAATHPPLTEDANPLLFQAFEWYIPKDGKHWTRLTSILPQLQQIGIGAIWIPPPTKAATEGSIGYDVYDLWDLGEFDTHNRTATAMGNKSDLLDLAQVAHQWGVGIVIDAALNQRSGADYIQSCAITRLNPDNRLQPINPTKMADVWVGFNHTARGNHYSNKTWSCDDFTAVDYDASANNNGLFKINGHDNDFATDVSTDNGNFDYLLLADVAYDNPAVIEDVKTWGTWITGQLGASGFRMDAAKHISRSFMKNWISGVNSAIKTPFQNPPVVAEYWTTTLSELLGYVDEIGNAARVFDVPLLGQFAAIANGEASLTTMFQDSVVSTQPDSAVTLVGNHDTQLGQSSANLYVQDWFRPAAYAFILLRQEGTPCMFYGDVYGICDANGHCNKANHSESVGKLAIARTYFGYGQQHDYNSTDVSTVGWTRQGDEKHTGGLAVIMSIARTAPAPMTMNVGSEHAGESWIDILGNAKDAVVIDADGAAAFTSPPQGVSVFVSEVRWSNLSMPDWDFDIYG</sequence>
<reference evidence="4 5" key="1">
    <citation type="submission" date="2015-06" db="EMBL/GenBank/DDBJ databases">
        <title>Draft genome of the ant-associated black yeast Phialophora attae CBS 131958.</title>
        <authorList>
            <person name="Moreno L.F."/>
            <person name="Stielow B.J."/>
            <person name="de Hoog S."/>
            <person name="Vicente V.A."/>
            <person name="Weiss V.A."/>
            <person name="de Vries M."/>
            <person name="Cruz L.M."/>
            <person name="Souza E.M."/>
        </authorList>
    </citation>
    <scope>NUCLEOTIDE SEQUENCE [LARGE SCALE GENOMIC DNA]</scope>
    <source>
        <strain evidence="4 5">CBS 131958</strain>
    </source>
</reference>
<dbReference type="VEuPathDB" id="FungiDB:AB675_10888"/>
<dbReference type="AlphaFoldDB" id="A0A0N1HBH1"/>
<name>A0A0N1HBH1_9EURO</name>
<dbReference type="GeneID" id="28731568"/>
<dbReference type="GO" id="GO:0004553">
    <property type="term" value="F:hydrolase activity, hydrolyzing O-glycosyl compounds"/>
    <property type="evidence" value="ECO:0007669"/>
    <property type="project" value="InterPro"/>
</dbReference>
<keyword evidence="2" id="KW-1133">Transmembrane helix</keyword>
<dbReference type="EMBL" id="LFJN01000011">
    <property type="protein sequence ID" value="KPI40690.1"/>
    <property type="molecule type" value="Genomic_DNA"/>
</dbReference>
<feature type="domain" description="Glycosyl hydrolase family 13 catalytic" evidence="3">
    <location>
        <begin position="102"/>
        <end position="493"/>
    </location>
</feature>
<dbReference type="InterPro" id="IPR015237">
    <property type="entry name" value="Alpha-amylase_C_pro"/>
</dbReference>
<dbReference type="SMART" id="SM00642">
    <property type="entry name" value="Aamy"/>
    <property type="match status" value="1"/>
</dbReference>
<dbReference type="STRING" id="1664694.A0A0N1HBH1"/>
<protein>
    <submittedName>
        <fullName evidence="4">Alpha-amylase</fullName>
    </submittedName>
</protein>
<dbReference type="Proteomes" id="UP000038010">
    <property type="component" value="Unassembled WGS sequence"/>
</dbReference>
<dbReference type="CDD" id="cd11318">
    <property type="entry name" value="AmyAc_bac_fung_AmyA"/>
    <property type="match status" value="1"/>
</dbReference>
<accession>A0A0N1HBH1</accession>
<evidence type="ECO:0000259" key="3">
    <source>
        <dbReference type="SMART" id="SM00642"/>
    </source>
</evidence>
<dbReference type="Gene3D" id="3.20.20.80">
    <property type="entry name" value="Glycosidases"/>
    <property type="match status" value="1"/>
</dbReference>
<gene>
    <name evidence="4" type="ORF">AB675_10888</name>
</gene>
<dbReference type="Gene3D" id="2.60.40.1180">
    <property type="entry name" value="Golgi alpha-mannosidase II"/>
    <property type="match status" value="1"/>
</dbReference>
<dbReference type="NCBIfam" id="NF006969">
    <property type="entry name" value="PRK09441.1-2"/>
    <property type="match status" value="1"/>
</dbReference>
<dbReference type="InterPro" id="IPR013780">
    <property type="entry name" value="Glyco_hydro_b"/>
</dbReference>
<dbReference type="SUPFAM" id="SSF51011">
    <property type="entry name" value="Glycosyl hydrolase domain"/>
    <property type="match status" value="1"/>
</dbReference>
<keyword evidence="2" id="KW-0472">Membrane</keyword>
<dbReference type="GO" id="GO:0005975">
    <property type="term" value="P:carbohydrate metabolic process"/>
    <property type="evidence" value="ECO:0007669"/>
    <property type="project" value="InterPro"/>
</dbReference>
<dbReference type="Pfam" id="PF00128">
    <property type="entry name" value="Alpha-amylase"/>
    <property type="match status" value="1"/>
</dbReference>
<comment type="caution">
    <text evidence="4">The sequence shown here is derived from an EMBL/GenBank/DDBJ whole genome shotgun (WGS) entry which is preliminary data.</text>
</comment>
<evidence type="ECO:0000256" key="2">
    <source>
        <dbReference type="SAM" id="Phobius"/>
    </source>
</evidence>
<dbReference type="InterPro" id="IPR017853">
    <property type="entry name" value="GH"/>
</dbReference>
<evidence type="ECO:0000256" key="1">
    <source>
        <dbReference type="ARBA" id="ARBA00008061"/>
    </source>
</evidence>
<dbReference type="SUPFAM" id="SSF51445">
    <property type="entry name" value="(Trans)glycosidases"/>
    <property type="match status" value="1"/>
</dbReference>
<feature type="transmembrane region" description="Helical" evidence="2">
    <location>
        <begin position="29"/>
        <end position="51"/>
    </location>
</feature>
<evidence type="ECO:0000313" key="4">
    <source>
        <dbReference type="EMBL" id="KPI40690.1"/>
    </source>
</evidence>
<evidence type="ECO:0000313" key="5">
    <source>
        <dbReference type="Proteomes" id="UP000038010"/>
    </source>
</evidence>
<dbReference type="Pfam" id="PF09154">
    <property type="entry name" value="Alpha-amy_C_pro"/>
    <property type="match status" value="1"/>
</dbReference>